<name>A0ABY4YLQ0_9MICO</name>
<accession>A0ABY4YLQ0</accession>
<dbReference type="Pfam" id="PF14542">
    <property type="entry name" value="Acetyltransf_CG"/>
    <property type="match status" value="1"/>
</dbReference>
<dbReference type="Proteomes" id="UP001056535">
    <property type="component" value="Chromosome"/>
</dbReference>
<dbReference type="Gene3D" id="3.40.630.30">
    <property type="match status" value="1"/>
</dbReference>
<evidence type="ECO:0000313" key="2">
    <source>
        <dbReference type="EMBL" id="USQ77445.1"/>
    </source>
</evidence>
<dbReference type="PANTHER" id="PTHR31435:SF10">
    <property type="entry name" value="BSR4717 PROTEIN"/>
    <property type="match status" value="1"/>
</dbReference>
<reference evidence="2" key="1">
    <citation type="submission" date="2022-06" db="EMBL/GenBank/DDBJ databases">
        <title>Ornithinimicrobium JY.X270.</title>
        <authorList>
            <person name="Huang Y."/>
        </authorList>
    </citation>
    <scope>NUCLEOTIDE SEQUENCE</scope>
    <source>
        <strain evidence="2">JY.X270</strain>
    </source>
</reference>
<evidence type="ECO:0000313" key="3">
    <source>
        <dbReference type="Proteomes" id="UP001056535"/>
    </source>
</evidence>
<dbReference type="EMBL" id="CP099490">
    <property type="protein sequence ID" value="USQ77445.1"/>
    <property type="molecule type" value="Genomic_DNA"/>
</dbReference>
<dbReference type="InterPro" id="IPR045057">
    <property type="entry name" value="Gcn5-rel_NAT"/>
</dbReference>
<dbReference type="PROSITE" id="PS51729">
    <property type="entry name" value="GNAT_YJDJ"/>
    <property type="match status" value="1"/>
</dbReference>
<proteinExistence type="predicted"/>
<dbReference type="InterPro" id="IPR016181">
    <property type="entry name" value="Acyl_CoA_acyltransferase"/>
</dbReference>
<feature type="domain" description="N-acetyltransferase" evidence="1">
    <location>
        <begin position="6"/>
        <end position="92"/>
    </location>
</feature>
<gene>
    <name evidence="2" type="ORF">NF557_05900</name>
</gene>
<dbReference type="RefSeq" id="WP_252622583.1">
    <property type="nucleotide sequence ID" value="NZ_CP099490.1"/>
</dbReference>
<dbReference type="InterPro" id="IPR031165">
    <property type="entry name" value="GNAT_YJDJ"/>
</dbReference>
<evidence type="ECO:0000259" key="1">
    <source>
        <dbReference type="PROSITE" id="PS51729"/>
    </source>
</evidence>
<protein>
    <submittedName>
        <fullName evidence="2">N-acetyltransferase</fullName>
    </submittedName>
</protein>
<dbReference type="SUPFAM" id="SSF55729">
    <property type="entry name" value="Acyl-CoA N-acyltransferases (Nat)"/>
    <property type="match status" value="1"/>
</dbReference>
<keyword evidence="3" id="KW-1185">Reference proteome</keyword>
<dbReference type="CDD" id="cd04301">
    <property type="entry name" value="NAT_SF"/>
    <property type="match status" value="1"/>
</dbReference>
<organism evidence="2 3">
    <name type="scientific">Ornithinimicrobium cryptoxanthini</name>
    <dbReference type="NCBI Taxonomy" id="2934161"/>
    <lineage>
        <taxon>Bacteria</taxon>
        <taxon>Bacillati</taxon>
        <taxon>Actinomycetota</taxon>
        <taxon>Actinomycetes</taxon>
        <taxon>Micrococcales</taxon>
        <taxon>Ornithinimicrobiaceae</taxon>
        <taxon>Ornithinimicrobium</taxon>
    </lineage>
</organism>
<dbReference type="PANTHER" id="PTHR31435">
    <property type="entry name" value="PROTEIN NATD1"/>
    <property type="match status" value="1"/>
</dbReference>
<sequence>MEPEVTKQTGPDRFELTVDGTTAGFAQFVDHDGSRVFYHTEVFPEFGGQGLAGVMVKEALGATREEGLRIVPVCPYVKKYVTKHEEWTDHVDRPTREMLHAIPKDS</sequence>